<protein>
    <submittedName>
        <fullName evidence="1">Uncharacterized protein</fullName>
    </submittedName>
</protein>
<dbReference type="EMBL" id="GBXM01044530">
    <property type="protein sequence ID" value="JAH64047.1"/>
    <property type="molecule type" value="Transcribed_RNA"/>
</dbReference>
<name>A0A0E9UE45_ANGAN</name>
<proteinExistence type="predicted"/>
<reference evidence="1" key="2">
    <citation type="journal article" date="2015" name="Fish Shellfish Immunol.">
        <title>Early steps in the European eel (Anguilla anguilla)-Vibrio vulnificus interaction in the gills: Role of the RtxA13 toxin.</title>
        <authorList>
            <person name="Callol A."/>
            <person name="Pajuelo D."/>
            <person name="Ebbesson L."/>
            <person name="Teles M."/>
            <person name="MacKenzie S."/>
            <person name="Amaro C."/>
        </authorList>
    </citation>
    <scope>NUCLEOTIDE SEQUENCE</scope>
</reference>
<organism evidence="1">
    <name type="scientific">Anguilla anguilla</name>
    <name type="common">European freshwater eel</name>
    <name type="synonym">Muraena anguilla</name>
    <dbReference type="NCBI Taxonomy" id="7936"/>
    <lineage>
        <taxon>Eukaryota</taxon>
        <taxon>Metazoa</taxon>
        <taxon>Chordata</taxon>
        <taxon>Craniata</taxon>
        <taxon>Vertebrata</taxon>
        <taxon>Euteleostomi</taxon>
        <taxon>Actinopterygii</taxon>
        <taxon>Neopterygii</taxon>
        <taxon>Teleostei</taxon>
        <taxon>Anguilliformes</taxon>
        <taxon>Anguillidae</taxon>
        <taxon>Anguilla</taxon>
    </lineage>
</organism>
<evidence type="ECO:0000313" key="1">
    <source>
        <dbReference type="EMBL" id="JAH64047.1"/>
    </source>
</evidence>
<dbReference type="AlphaFoldDB" id="A0A0E9UE45"/>
<sequence length="40" mass="4550">MGKAGKEKLTLICCYNPFPSSCLHEYILTTEQRLFAARCI</sequence>
<accession>A0A0E9UE45</accession>
<reference evidence="1" key="1">
    <citation type="submission" date="2014-11" db="EMBL/GenBank/DDBJ databases">
        <authorList>
            <person name="Amaro Gonzalez C."/>
        </authorList>
    </citation>
    <scope>NUCLEOTIDE SEQUENCE</scope>
</reference>